<evidence type="ECO:0000259" key="1">
    <source>
        <dbReference type="PROSITE" id="PS51301"/>
    </source>
</evidence>
<dbReference type="GeneID" id="93046435"/>
<dbReference type="EMBL" id="AGXN01000012">
    <property type="protein sequence ID" value="EIY96232.1"/>
    <property type="molecule type" value="Genomic_DNA"/>
</dbReference>
<dbReference type="SMART" id="SM01252">
    <property type="entry name" value="KilA-N"/>
    <property type="match status" value="1"/>
</dbReference>
<dbReference type="AlphaFoldDB" id="A0A0E2API9"/>
<dbReference type="Proteomes" id="UP000003879">
    <property type="component" value="Unassembled WGS sequence"/>
</dbReference>
<dbReference type="Pfam" id="PF04383">
    <property type="entry name" value="KilA-N"/>
    <property type="match status" value="1"/>
</dbReference>
<dbReference type="PROSITE" id="PS51301">
    <property type="entry name" value="KILA_N"/>
    <property type="match status" value="1"/>
</dbReference>
<sequence length="241" mass="28498">MKTNQEMVRYIDSFSVVQRTSDGYFDGTELLRQWNNVEGNPRRQMSKFLESDNTSEFLKALAEDESHRAKMLIGENQLLIKVKGRNTKEGKTPDKVWMNPLLFIKFAMWINPAFEVKVLRFVYDEMIRYRNDAGDAYKELGSAVQKIVPKEFMPKAMQKVGEALNWVVFNSHEKMLRNKQGDESKQRELWQLEKKVADLINEGFITNFDNLISYLRKQYSKRNYPAVFQLQQENTNFIHYK</sequence>
<dbReference type="InterPro" id="IPR018004">
    <property type="entry name" value="KilA/APSES_HTH"/>
</dbReference>
<reference evidence="2 3" key="1">
    <citation type="submission" date="2012-02" db="EMBL/GenBank/DDBJ databases">
        <title>The Genome Sequence of Bacteroides fragilis CL07T12C05.</title>
        <authorList>
            <consortium name="The Broad Institute Genome Sequencing Platform"/>
            <person name="Earl A."/>
            <person name="Ward D."/>
            <person name="Feldgarden M."/>
            <person name="Gevers D."/>
            <person name="Zitomersky N.L."/>
            <person name="Coyne M.J."/>
            <person name="Comstock L.E."/>
            <person name="Young S.K."/>
            <person name="Zeng Q."/>
            <person name="Gargeya S."/>
            <person name="Fitzgerald M."/>
            <person name="Haas B."/>
            <person name="Abouelleil A."/>
            <person name="Alvarado L."/>
            <person name="Arachchi H.M."/>
            <person name="Berlin A."/>
            <person name="Chapman S.B."/>
            <person name="Gearin G."/>
            <person name="Goldberg J."/>
            <person name="Griggs A."/>
            <person name="Gujja S."/>
            <person name="Hansen M."/>
            <person name="Heiman D."/>
            <person name="Howarth C."/>
            <person name="Larimer J."/>
            <person name="Lui A."/>
            <person name="MacDonald P.J.P."/>
            <person name="McCowen C."/>
            <person name="Montmayeur A."/>
            <person name="Murphy C."/>
            <person name="Neiman D."/>
            <person name="Pearson M."/>
            <person name="Priest M."/>
            <person name="Roberts A."/>
            <person name="Saif S."/>
            <person name="Shea T."/>
            <person name="Sisk P."/>
            <person name="Stolte C."/>
            <person name="Sykes S."/>
            <person name="Wortman J."/>
            <person name="Nusbaum C."/>
            <person name="Birren B."/>
        </authorList>
    </citation>
    <scope>NUCLEOTIDE SEQUENCE [LARGE SCALE GENOMIC DNA]</scope>
    <source>
        <strain evidence="2 3">CL07T12C05</strain>
    </source>
</reference>
<comment type="caution">
    <text evidence="2">The sequence shown here is derived from an EMBL/GenBank/DDBJ whole genome shotgun (WGS) entry which is preliminary data.</text>
</comment>
<dbReference type="RefSeq" id="WP_004326766.1">
    <property type="nucleotide sequence ID" value="NZ_JH724215.1"/>
</dbReference>
<evidence type="ECO:0000313" key="2">
    <source>
        <dbReference type="EMBL" id="EIY96232.1"/>
    </source>
</evidence>
<evidence type="ECO:0000313" key="3">
    <source>
        <dbReference type="Proteomes" id="UP000003879"/>
    </source>
</evidence>
<protein>
    <recommendedName>
        <fullName evidence="1">KilA-N domain-containing protein</fullName>
    </recommendedName>
</protein>
<feature type="domain" description="KilA-N" evidence="1">
    <location>
        <begin position="5"/>
        <end position="125"/>
    </location>
</feature>
<dbReference type="HOGENOM" id="CLU_1275566_0_0_10"/>
<organism evidence="2 3">
    <name type="scientific">Bacteroides fragilis CL07T12C05</name>
    <dbReference type="NCBI Taxonomy" id="997883"/>
    <lineage>
        <taxon>Bacteria</taxon>
        <taxon>Pseudomonadati</taxon>
        <taxon>Bacteroidota</taxon>
        <taxon>Bacteroidia</taxon>
        <taxon>Bacteroidales</taxon>
        <taxon>Bacteroidaceae</taxon>
        <taxon>Bacteroides</taxon>
    </lineage>
</organism>
<dbReference type="PATRIC" id="fig|997883.3.peg.2216"/>
<accession>A0A0E2API9</accession>
<gene>
    <name evidence="2" type="ORF">HMPREF1056_02120</name>
</gene>
<name>A0A0E2API9_BACFG</name>
<dbReference type="InterPro" id="IPR017880">
    <property type="entry name" value="KilA_N"/>
</dbReference>
<proteinExistence type="predicted"/>